<evidence type="ECO:0000313" key="4">
    <source>
        <dbReference type="Proteomes" id="UP000189369"/>
    </source>
</evidence>
<dbReference type="EMBL" id="JAATIZ010000001">
    <property type="protein sequence ID" value="NJB64002.1"/>
    <property type="molecule type" value="Genomic_DNA"/>
</dbReference>
<evidence type="ECO:0000313" key="3">
    <source>
        <dbReference type="EMBL" id="NJB64002.1"/>
    </source>
</evidence>
<evidence type="ECO:0000313" key="5">
    <source>
        <dbReference type="Proteomes" id="UP000783934"/>
    </source>
</evidence>
<evidence type="ECO:0000313" key="2">
    <source>
        <dbReference type="EMBL" id="AQS50990.1"/>
    </source>
</evidence>
<keyword evidence="1" id="KW-0472">Membrane</keyword>
<dbReference type="STRING" id="643674.PAEH1_04345"/>
<dbReference type="InterPro" id="IPR008620">
    <property type="entry name" value="FixH"/>
</dbReference>
<dbReference type="KEGG" id="phn:PAEH1_04345"/>
<name>A0A1U9JYX0_9BURK</name>
<keyword evidence="5" id="KW-1185">Reference proteome</keyword>
<dbReference type="Pfam" id="PF05751">
    <property type="entry name" value="FixH"/>
    <property type="match status" value="1"/>
</dbReference>
<sequence length="72" mass="7954">MSSAPLREDTQPWYKEPWPWILMSGPAIVVVACIITIYLAVSHYDQPMSGAVKKGLQIVPSGQVDKAEAKQK</sequence>
<dbReference type="AlphaFoldDB" id="A0A1U9JYX0"/>
<feature type="transmembrane region" description="Helical" evidence="1">
    <location>
        <begin position="20"/>
        <end position="41"/>
    </location>
</feature>
<dbReference type="EMBL" id="CP019697">
    <property type="protein sequence ID" value="AQS50990.1"/>
    <property type="molecule type" value="Genomic_DNA"/>
</dbReference>
<dbReference type="Proteomes" id="UP000783934">
    <property type="component" value="Unassembled WGS sequence"/>
</dbReference>
<evidence type="ECO:0000256" key="1">
    <source>
        <dbReference type="SAM" id="Phobius"/>
    </source>
</evidence>
<organism evidence="2 4">
    <name type="scientific">Paenalcaligenes hominis</name>
    <dbReference type="NCBI Taxonomy" id="643674"/>
    <lineage>
        <taxon>Bacteria</taxon>
        <taxon>Pseudomonadati</taxon>
        <taxon>Pseudomonadota</taxon>
        <taxon>Betaproteobacteria</taxon>
        <taxon>Burkholderiales</taxon>
        <taxon>Alcaligenaceae</taxon>
        <taxon>Paenalcaligenes</taxon>
    </lineage>
</organism>
<reference evidence="2 4" key="1">
    <citation type="submission" date="2017-01" db="EMBL/GenBank/DDBJ databases">
        <title>Complete Genome Sequence of Paenalcaligenes hominis, Isolated from a paraplegic Patient with neurogenic bladder.</title>
        <authorList>
            <person name="Mukhopadhyay R."/>
            <person name="Joaquin J."/>
            <person name="Hogue R."/>
            <person name="Kilaru A."/>
            <person name="Jospin G."/>
            <person name="Mars K."/>
            <person name="Eisen J.A."/>
            <person name="Chaturvedi V."/>
        </authorList>
    </citation>
    <scope>NUCLEOTIDE SEQUENCE [LARGE SCALE GENOMIC DNA]</scope>
    <source>
        <strain evidence="2 4">15S00501</strain>
    </source>
</reference>
<accession>A0A1U9JYX0</accession>
<dbReference type="OrthoDB" id="5295180at2"/>
<dbReference type="PROSITE" id="PS51257">
    <property type="entry name" value="PROKAR_LIPOPROTEIN"/>
    <property type="match status" value="1"/>
</dbReference>
<keyword evidence="1" id="KW-0812">Transmembrane</keyword>
<protein>
    <recommendedName>
        <fullName evidence="6">Nitrogen fixation protein FixH</fullName>
    </recommendedName>
</protein>
<reference evidence="3 5" key="2">
    <citation type="submission" date="2020-03" db="EMBL/GenBank/DDBJ databases">
        <title>Genomic Encyclopedia of Type Strains, Phase IV (KMG-IV): sequencing the most valuable type-strain genomes for metagenomic binning, comparative biology and taxonomic classification.</title>
        <authorList>
            <person name="Goeker M."/>
        </authorList>
    </citation>
    <scope>NUCLEOTIDE SEQUENCE [LARGE SCALE GENOMIC DNA]</scope>
    <source>
        <strain evidence="3 5">DSM 26613</strain>
    </source>
</reference>
<dbReference type="RefSeq" id="WP_077733543.1">
    <property type="nucleotide sequence ID" value="NZ_BMCQ01000002.1"/>
</dbReference>
<proteinExistence type="predicted"/>
<gene>
    <name evidence="3" type="ORF">GGR41_000223</name>
    <name evidence="2" type="ORF">PAEH1_04345</name>
</gene>
<evidence type="ECO:0008006" key="6">
    <source>
        <dbReference type="Google" id="ProtNLM"/>
    </source>
</evidence>
<dbReference type="Proteomes" id="UP000189369">
    <property type="component" value="Chromosome"/>
</dbReference>
<keyword evidence="1" id="KW-1133">Transmembrane helix</keyword>